<protein>
    <submittedName>
        <fullName evidence="2">Uncharacterized protein</fullName>
    </submittedName>
</protein>
<dbReference type="Ensembl" id="ENSGWIT00000018185.1">
    <property type="protein sequence ID" value="ENSGWIP00000016464.1"/>
    <property type="gene ID" value="ENSGWIG00000009237.1"/>
</dbReference>
<dbReference type="Gene3D" id="3.40.50.300">
    <property type="entry name" value="P-loop containing nucleotide triphosphate hydrolases"/>
    <property type="match status" value="1"/>
</dbReference>
<name>A0A8C5EF49_GOUWI</name>
<dbReference type="SUPFAM" id="SSF52540">
    <property type="entry name" value="P-loop containing nucleoside triphosphate hydrolases"/>
    <property type="match status" value="1"/>
</dbReference>
<evidence type="ECO:0000256" key="1">
    <source>
        <dbReference type="SAM" id="MobiDB-lite"/>
    </source>
</evidence>
<evidence type="ECO:0000313" key="2">
    <source>
        <dbReference type="Ensembl" id="ENSGWIP00000016464.1"/>
    </source>
</evidence>
<dbReference type="InterPro" id="IPR027417">
    <property type="entry name" value="P-loop_NTPase"/>
</dbReference>
<sequence length="272" mass="30142">MSSREMEEYLNHHQISHIMEVRLALLHHRPEDPLSFLQSCLIRAHPTGHPGSGPPDSPDPPASGPGHLGSGPPDSPDPPASGHLGSGPPDSPDRPVPGHPGPGPLLHSQISIDSDSELTESYGLQQEVGIHLTRQPFIIFDDLVVELRRQLIDQQDVFGFLFDGFPLDVHQALSFQEQIGCPDLVVLLCSSQRASIHRHMDMDMVSLRRYYQHLSLLTEAEKVESAIFWSETAGRDERPPITPYTLVLPSHGLRQGFIKGKKLLSFALTRLR</sequence>
<reference evidence="2" key="3">
    <citation type="submission" date="2025-09" db="UniProtKB">
        <authorList>
            <consortium name="Ensembl"/>
        </authorList>
    </citation>
    <scope>IDENTIFICATION</scope>
</reference>
<dbReference type="AlphaFoldDB" id="A0A8C5EF49"/>
<feature type="compositionally biased region" description="Pro residues" evidence="1">
    <location>
        <begin position="52"/>
        <end position="63"/>
    </location>
</feature>
<proteinExistence type="predicted"/>
<organism evidence="2 3">
    <name type="scientific">Gouania willdenowi</name>
    <name type="common">Blunt-snouted clingfish</name>
    <name type="synonym">Lepadogaster willdenowi</name>
    <dbReference type="NCBI Taxonomy" id="441366"/>
    <lineage>
        <taxon>Eukaryota</taxon>
        <taxon>Metazoa</taxon>
        <taxon>Chordata</taxon>
        <taxon>Craniata</taxon>
        <taxon>Vertebrata</taxon>
        <taxon>Euteleostomi</taxon>
        <taxon>Actinopterygii</taxon>
        <taxon>Neopterygii</taxon>
        <taxon>Teleostei</taxon>
        <taxon>Neoteleostei</taxon>
        <taxon>Acanthomorphata</taxon>
        <taxon>Ovalentaria</taxon>
        <taxon>Blenniimorphae</taxon>
        <taxon>Blenniiformes</taxon>
        <taxon>Gobiesocoidei</taxon>
        <taxon>Gobiesocidae</taxon>
        <taxon>Gobiesocinae</taxon>
        <taxon>Gouania</taxon>
    </lineage>
</organism>
<accession>A0A8C5EF49</accession>
<evidence type="ECO:0000313" key="3">
    <source>
        <dbReference type="Proteomes" id="UP000694680"/>
    </source>
</evidence>
<feature type="compositionally biased region" description="Pro residues" evidence="1">
    <location>
        <begin position="94"/>
        <end position="103"/>
    </location>
</feature>
<keyword evidence="3" id="KW-1185">Reference proteome</keyword>
<reference evidence="2" key="2">
    <citation type="submission" date="2025-08" db="UniProtKB">
        <authorList>
            <consortium name="Ensembl"/>
        </authorList>
    </citation>
    <scope>IDENTIFICATION</scope>
</reference>
<reference evidence="2" key="1">
    <citation type="submission" date="2020-06" db="EMBL/GenBank/DDBJ databases">
        <authorList>
            <consortium name="Wellcome Sanger Institute Data Sharing"/>
        </authorList>
    </citation>
    <scope>NUCLEOTIDE SEQUENCE [LARGE SCALE GENOMIC DNA]</scope>
</reference>
<feature type="region of interest" description="Disordered" evidence="1">
    <location>
        <begin position="45"/>
        <end position="109"/>
    </location>
</feature>
<dbReference type="Proteomes" id="UP000694680">
    <property type="component" value="Chromosome 9"/>
</dbReference>